<dbReference type="InterPro" id="IPR039426">
    <property type="entry name" value="TonB-dep_rcpt-like"/>
</dbReference>
<evidence type="ECO:0000313" key="2">
    <source>
        <dbReference type="EMBL" id="MQN82048.1"/>
    </source>
</evidence>
<name>A0A6G1U5E6_9BACT</name>
<evidence type="ECO:0000313" key="3">
    <source>
        <dbReference type="Proteomes" id="UP000480425"/>
    </source>
</evidence>
<accession>A0A6G1U5E6</accession>
<dbReference type="SUPFAM" id="SSF56935">
    <property type="entry name" value="Porins"/>
    <property type="match status" value="1"/>
</dbReference>
<organism evidence="2 3">
    <name type="scientific">Segatella copri</name>
    <dbReference type="NCBI Taxonomy" id="165179"/>
    <lineage>
        <taxon>Bacteria</taxon>
        <taxon>Pseudomonadati</taxon>
        <taxon>Bacteroidota</taxon>
        <taxon>Bacteroidia</taxon>
        <taxon>Bacteroidales</taxon>
        <taxon>Prevotellaceae</taxon>
        <taxon>Segatella</taxon>
    </lineage>
</organism>
<dbReference type="InterPro" id="IPR041700">
    <property type="entry name" value="OMP_b-brl_3"/>
</dbReference>
<keyword evidence="2" id="KW-0675">Receptor</keyword>
<feature type="domain" description="Outer membrane protein beta-barrel" evidence="1">
    <location>
        <begin position="481"/>
        <end position="721"/>
    </location>
</feature>
<dbReference type="Pfam" id="PF14905">
    <property type="entry name" value="OMP_b-brl_3"/>
    <property type="match status" value="1"/>
</dbReference>
<dbReference type="GO" id="GO:0009279">
    <property type="term" value="C:cell outer membrane"/>
    <property type="evidence" value="ECO:0007669"/>
    <property type="project" value="TreeGrafter"/>
</dbReference>
<dbReference type="OrthoDB" id="1098137at2"/>
<sequence length="763" mass="88084">MKRNILFFFLMVCLQVVYGQSYHGSVIGKDDRTPISDATVQLFYDNVFLGGAKTRDDGTFEAPIDKVINKVVVTCLGYERFVKTDTLAVSTDIGVIELSSKSVQLKDVVVKGSLRKQEMDKDIYVITDSLRKGIVSSAQLIEKLPGVLRDWSNDNLIIDGVKEDIIILVNNVEQGANYAMKLNPKRIKQIEITHNPLGKYSDKKVLVNISLYDDYKGWDLTPYSYLQYGKANMNKENLGVSFTYSINKFSFNISSNLVNDATRDSKEQTSVYFGKITQKSAPMDKNVANDKDDELLYNLSVGAEYRMAKNHSLSVQLQGSYNQGNNRQNYLFSVESSDGKYEKEQMSKIKDYSGDYTAGLFYRGTLWKKSRLNSDLTYNYYSVKKTRTFIDGENNCVNPTLGRKDYVRYNVNLSTPISKYIDWYVDYSWTWRKYDEKDRNTGNESYYSKNVRHNLLGMLTWHPFEKFSLSGGLQWIGSRDDNNEGETSDYSLNPLFRLYYKPWNNVAIRSNFELSTSAPNLEKLSSTEYQVDSWIWQKGNPLLKNSTFISWESYIFIDKIVTIACQYFKNKNSHEYLQYSLVDDNKIVRSYFNTDWSRLCFSLSGKYKIFKDFYFGGDVYYSNDGIVDVDGKNKHTDVYMGDLLGQYTINALKLKAQMVYQYIEEHHQTIQGTGLSKIDLAKFTLVRPFFHDKLQVSVTAICPVGLFKREIYQTTNTQFYTRRFDATLNKATGPFVNLNLRLYLNGGKQTRMTENRFVVDSEK</sequence>
<comment type="caution">
    <text evidence="2">The sequence shown here is derived from an EMBL/GenBank/DDBJ whole genome shotgun (WGS) entry which is preliminary data.</text>
</comment>
<dbReference type="GO" id="GO:0044718">
    <property type="term" value="P:siderophore transmembrane transport"/>
    <property type="evidence" value="ECO:0007669"/>
    <property type="project" value="TreeGrafter"/>
</dbReference>
<reference evidence="2 3" key="1">
    <citation type="submission" date="2019-09" db="EMBL/GenBank/DDBJ databases">
        <title>Distinct polysaccharide growth profiles of human intestinal Prevotella copri isolates.</title>
        <authorList>
            <person name="Fehlner-Peach H."/>
            <person name="Magnabosco C."/>
            <person name="Raghavan V."/>
            <person name="Scher J.U."/>
            <person name="Tett A."/>
            <person name="Cox L.M."/>
            <person name="Gottsegen C."/>
            <person name="Watters A."/>
            <person name="Wiltshire- Gordon J.D."/>
            <person name="Segata N."/>
            <person name="Bonneau R."/>
            <person name="Littman D.R."/>
        </authorList>
    </citation>
    <scope>NUCLEOTIDE SEQUENCE [LARGE SCALE GENOMIC DNA]</scope>
    <source>
        <strain evidence="3">iA622</strain>
    </source>
</reference>
<dbReference type="PANTHER" id="PTHR30069">
    <property type="entry name" value="TONB-DEPENDENT OUTER MEMBRANE RECEPTOR"/>
    <property type="match status" value="1"/>
</dbReference>
<proteinExistence type="predicted"/>
<gene>
    <name evidence="2" type="ORF">F7D73_14090</name>
</gene>
<evidence type="ECO:0000259" key="1">
    <source>
        <dbReference type="Pfam" id="PF14905"/>
    </source>
</evidence>
<dbReference type="GO" id="GO:0015344">
    <property type="term" value="F:siderophore uptake transmembrane transporter activity"/>
    <property type="evidence" value="ECO:0007669"/>
    <property type="project" value="TreeGrafter"/>
</dbReference>
<dbReference type="RefSeq" id="WP_153125678.1">
    <property type="nucleotide sequence ID" value="NZ_VZCB01000098.1"/>
</dbReference>
<dbReference type="AlphaFoldDB" id="A0A6G1U5E6"/>
<dbReference type="EMBL" id="VZCB01000098">
    <property type="protein sequence ID" value="MQN82048.1"/>
    <property type="molecule type" value="Genomic_DNA"/>
</dbReference>
<dbReference type="Proteomes" id="UP000480425">
    <property type="component" value="Unassembled WGS sequence"/>
</dbReference>
<dbReference type="PANTHER" id="PTHR30069:SF49">
    <property type="entry name" value="OUTER MEMBRANE PROTEIN C"/>
    <property type="match status" value="1"/>
</dbReference>
<protein>
    <submittedName>
        <fullName evidence="2">TonB-dependent receptor</fullName>
    </submittedName>
</protein>